<dbReference type="AlphaFoldDB" id="A0A0G1BLM5"/>
<protein>
    <submittedName>
        <fullName evidence="1">Uncharacterized protein</fullName>
    </submittedName>
</protein>
<comment type="caution">
    <text evidence="1">The sequence shown here is derived from an EMBL/GenBank/DDBJ whole genome shotgun (WGS) entry which is preliminary data.</text>
</comment>
<evidence type="ECO:0000313" key="1">
    <source>
        <dbReference type="EMBL" id="KKS47171.1"/>
    </source>
</evidence>
<dbReference type="EMBL" id="LCDD01000008">
    <property type="protein sequence ID" value="KKS47171.1"/>
    <property type="molecule type" value="Genomic_DNA"/>
</dbReference>
<gene>
    <name evidence="1" type="ORF">UV09_C0008G0037</name>
</gene>
<dbReference type="Proteomes" id="UP000034320">
    <property type="component" value="Unassembled WGS sequence"/>
</dbReference>
<evidence type="ECO:0000313" key="2">
    <source>
        <dbReference type="Proteomes" id="UP000034320"/>
    </source>
</evidence>
<name>A0A0G1BLM5_9BACT</name>
<sequence length="93" mass="10486">MNFFERGLRCLGKLNPLRLDPNRSYRGGAEQLENLLDISRINPLNSRNGGNNPVVHTFEELAGQGEPTKPIDSQRNLNMQADEILTNPQNIQD</sequence>
<accession>A0A0G1BLM5</accession>
<proteinExistence type="predicted"/>
<organism evidence="1 2">
    <name type="scientific">Candidatus Gottesmanbacteria bacterium GW2011_GWA2_42_18</name>
    <dbReference type="NCBI Taxonomy" id="1618442"/>
    <lineage>
        <taxon>Bacteria</taxon>
        <taxon>Candidatus Gottesmaniibacteriota</taxon>
    </lineage>
</organism>
<reference evidence="1 2" key="1">
    <citation type="journal article" date="2015" name="Nature">
        <title>rRNA introns, odd ribosomes, and small enigmatic genomes across a large radiation of phyla.</title>
        <authorList>
            <person name="Brown C.T."/>
            <person name="Hug L.A."/>
            <person name="Thomas B.C."/>
            <person name="Sharon I."/>
            <person name="Castelle C.J."/>
            <person name="Singh A."/>
            <person name="Wilkins M.J."/>
            <person name="Williams K.H."/>
            <person name="Banfield J.F."/>
        </authorList>
    </citation>
    <scope>NUCLEOTIDE SEQUENCE [LARGE SCALE GENOMIC DNA]</scope>
</reference>